<dbReference type="NCBIfam" id="TIGR01357">
    <property type="entry name" value="aroB"/>
    <property type="match status" value="1"/>
</dbReference>
<evidence type="ECO:0000256" key="4">
    <source>
        <dbReference type="ARBA" id="ARBA00004496"/>
    </source>
</evidence>
<dbReference type="GO" id="GO:0003856">
    <property type="term" value="F:3-dehydroquinate synthase activity"/>
    <property type="evidence" value="ECO:0007669"/>
    <property type="project" value="UniProtKB-EC"/>
</dbReference>
<comment type="catalytic activity">
    <reaction evidence="1">
        <text>7-phospho-2-dehydro-3-deoxy-D-arabino-heptonate = 3-dehydroquinate + phosphate</text>
        <dbReference type="Rhea" id="RHEA:21968"/>
        <dbReference type="ChEBI" id="CHEBI:32364"/>
        <dbReference type="ChEBI" id="CHEBI:43474"/>
        <dbReference type="ChEBI" id="CHEBI:58394"/>
        <dbReference type="EC" id="4.2.3.4"/>
    </reaction>
</comment>
<sequence>MTREISITADRKYSVFIDTNWLSNLQELSKDRQKIGVVVSSNMREQLSAIDLSSGKLDIFEIPDGEAGKSSDVLFALWNKLNLSGFTRGDLLVGVGGGAVTDLTGFLAATWLRGVDWVAVPTTLAGMVDAAVGGKTGINTELGKNLVGAFHSPISVLVDLNWLETLSNRDFAAGLAEVIKCGFIADEEILRSIDGMGIDEIRAKRELVQSLIERAVAVKAHVVSEDFKEGSLREILNYGHTFGHAIETHSQYALRHGEAVSIGMVFVAEIAYARGLISGELFNRHRQILSQVGLPTLLPDSFTLSDLPTLTASMQRDKKVKGGKVRFVVLHEGNQLARLDDVNSSEITLAYEKILS</sequence>
<evidence type="ECO:0000256" key="10">
    <source>
        <dbReference type="ARBA" id="ARBA00022605"/>
    </source>
</evidence>
<dbReference type="InterPro" id="IPR030960">
    <property type="entry name" value="DHQS/DOIS_N"/>
</dbReference>
<comment type="subcellular location">
    <subcellularLocation>
        <location evidence="4">Cytoplasm</location>
    </subcellularLocation>
</comment>
<keyword evidence="14" id="KW-0520">NAD</keyword>
<evidence type="ECO:0000256" key="5">
    <source>
        <dbReference type="ARBA" id="ARBA00004661"/>
    </source>
</evidence>
<evidence type="ECO:0000256" key="15">
    <source>
        <dbReference type="ARBA" id="ARBA00023141"/>
    </source>
</evidence>
<comment type="similarity">
    <text evidence="6">Belongs to the sugar phosphate cyclases superfamily. Dehydroquinate synthase family.</text>
</comment>
<keyword evidence="13" id="KW-0862">Zinc</keyword>
<evidence type="ECO:0000256" key="3">
    <source>
        <dbReference type="ARBA" id="ARBA00001941"/>
    </source>
</evidence>
<keyword evidence="11" id="KW-0479">Metal-binding</keyword>
<dbReference type="Gene3D" id="1.20.1090.10">
    <property type="entry name" value="Dehydroquinate synthase-like - alpha domain"/>
    <property type="match status" value="1"/>
</dbReference>
<dbReference type="Gene3D" id="3.40.50.1970">
    <property type="match status" value="1"/>
</dbReference>
<keyword evidence="9" id="KW-0963">Cytoplasm</keyword>
<organism evidence="21">
    <name type="scientific">freshwater metagenome</name>
    <dbReference type="NCBI Taxonomy" id="449393"/>
    <lineage>
        <taxon>unclassified sequences</taxon>
        <taxon>metagenomes</taxon>
        <taxon>ecological metagenomes</taxon>
    </lineage>
</organism>
<evidence type="ECO:0000256" key="8">
    <source>
        <dbReference type="ARBA" id="ARBA00017684"/>
    </source>
</evidence>
<keyword evidence="15" id="KW-0057">Aromatic amino acid biosynthesis</keyword>
<keyword evidence="10" id="KW-0028">Amino-acid biosynthesis</keyword>
<evidence type="ECO:0000256" key="6">
    <source>
        <dbReference type="ARBA" id="ARBA00005412"/>
    </source>
</evidence>
<dbReference type="InterPro" id="IPR016037">
    <property type="entry name" value="DHQ_synth_AroB"/>
</dbReference>
<name>A0A6J6HPN9_9ZZZZ</name>
<comment type="cofactor">
    <cofactor evidence="3">
        <name>Co(2+)</name>
        <dbReference type="ChEBI" id="CHEBI:48828"/>
    </cofactor>
</comment>
<evidence type="ECO:0000256" key="17">
    <source>
        <dbReference type="ARBA" id="ARBA00023285"/>
    </source>
</evidence>
<comment type="cofactor">
    <cofactor evidence="2">
        <name>NAD(+)</name>
        <dbReference type="ChEBI" id="CHEBI:57540"/>
    </cofactor>
</comment>
<dbReference type="GO" id="GO:0008652">
    <property type="term" value="P:amino acid biosynthetic process"/>
    <property type="evidence" value="ECO:0007669"/>
    <property type="project" value="UniProtKB-KW"/>
</dbReference>
<dbReference type="GO" id="GO:0009073">
    <property type="term" value="P:aromatic amino acid family biosynthetic process"/>
    <property type="evidence" value="ECO:0007669"/>
    <property type="project" value="UniProtKB-KW"/>
</dbReference>
<feature type="domain" description="3-dehydroquinate synthase N-terminal" evidence="18">
    <location>
        <begin position="60"/>
        <end position="172"/>
    </location>
</feature>
<protein>
    <recommendedName>
        <fullName evidence="8">3-dehydroquinate synthase</fullName>
        <ecNumber evidence="7">4.2.3.4</ecNumber>
    </recommendedName>
</protein>
<dbReference type="InterPro" id="IPR030963">
    <property type="entry name" value="DHQ_synth_fam"/>
</dbReference>
<evidence type="ECO:0000256" key="1">
    <source>
        <dbReference type="ARBA" id="ARBA00001393"/>
    </source>
</evidence>
<dbReference type="SUPFAM" id="SSF56796">
    <property type="entry name" value="Dehydroquinate synthase-like"/>
    <property type="match status" value="1"/>
</dbReference>
<dbReference type="PIRSF" id="PIRSF001455">
    <property type="entry name" value="DHQ_synth"/>
    <property type="match status" value="1"/>
</dbReference>
<dbReference type="EC" id="4.2.3.4" evidence="7"/>
<evidence type="ECO:0000313" key="20">
    <source>
        <dbReference type="EMBL" id="CAB4540184.1"/>
    </source>
</evidence>
<evidence type="ECO:0000256" key="13">
    <source>
        <dbReference type="ARBA" id="ARBA00022833"/>
    </source>
</evidence>
<evidence type="ECO:0000313" key="21">
    <source>
        <dbReference type="EMBL" id="CAB4615792.1"/>
    </source>
</evidence>
<dbReference type="PANTHER" id="PTHR43622:SF7">
    <property type="entry name" value="3-DEHYDROQUINATE SYNTHASE, CHLOROPLASTIC"/>
    <property type="match status" value="1"/>
</dbReference>
<evidence type="ECO:0000256" key="12">
    <source>
        <dbReference type="ARBA" id="ARBA00022741"/>
    </source>
</evidence>
<keyword evidence="16" id="KW-0456">Lyase</keyword>
<dbReference type="Pfam" id="PF01761">
    <property type="entry name" value="DHQ_synthase"/>
    <property type="match status" value="1"/>
</dbReference>
<evidence type="ECO:0000256" key="11">
    <source>
        <dbReference type="ARBA" id="ARBA00022723"/>
    </source>
</evidence>
<dbReference type="PANTHER" id="PTHR43622">
    <property type="entry name" value="3-DEHYDROQUINATE SYNTHASE"/>
    <property type="match status" value="1"/>
</dbReference>
<dbReference type="AlphaFoldDB" id="A0A6J6HPN9"/>
<gene>
    <name evidence="20" type="ORF">UFOPK1440_00409</name>
    <name evidence="21" type="ORF">UFOPK1946_00041</name>
</gene>
<evidence type="ECO:0000256" key="9">
    <source>
        <dbReference type="ARBA" id="ARBA00022490"/>
    </source>
</evidence>
<dbReference type="Pfam" id="PF24621">
    <property type="entry name" value="DHQS_C"/>
    <property type="match status" value="1"/>
</dbReference>
<evidence type="ECO:0000256" key="2">
    <source>
        <dbReference type="ARBA" id="ARBA00001911"/>
    </source>
</evidence>
<dbReference type="InterPro" id="IPR050071">
    <property type="entry name" value="Dehydroquinate_synthase"/>
</dbReference>
<comment type="pathway">
    <text evidence="5">Metabolic intermediate biosynthesis; chorismate biosynthesis; chorismate from D-erythrose 4-phosphate and phosphoenolpyruvate: step 2/7.</text>
</comment>
<feature type="domain" description="3-dehydroquinate synthase C-terminal" evidence="19">
    <location>
        <begin position="174"/>
        <end position="320"/>
    </location>
</feature>
<dbReference type="GO" id="GO:0005737">
    <property type="term" value="C:cytoplasm"/>
    <property type="evidence" value="ECO:0007669"/>
    <property type="project" value="UniProtKB-SubCell"/>
</dbReference>
<dbReference type="InterPro" id="IPR056179">
    <property type="entry name" value="DHQS_C"/>
</dbReference>
<keyword evidence="12" id="KW-0547">Nucleotide-binding</keyword>
<evidence type="ECO:0000256" key="16">
    <source>
        <dbReference type="ARBA" id="ARBA00023239"/>
    </source>
</evidence>
<dbReference type="EMBL" id="CAEZSP010000013">
    <property type="protein sequence ID" value="CAB4540184.1"/>
    <property type="molecule type" value="Genomic_DNA"/>
</dbReference>
<accession>A0A6J6HPN9</accession>
<dbReference type="CDD" id="cd08195">
    <property type="entry name" value="DHQS"/>
    <property type="match status" value="1"/>
</dbReference>
<proteinExistence type="inferred from homology"/>
<dbReference type="EMBL" id="CAEZVG010000001">
    <property type="protein sequence ID" value="CAB4615792.1"/>
    <property type="molecule type" value="Genomic_DNA"/>
</dbReference>
<evidence type="ECO:0000256" key="14">
    <source>
        <dbReference type="ARBA" id="ARBA00023027"/>
    </source>
</evidence>
<reference evidence="21" key="1">
    <citation type="submission" date="2020-05" db="EMBL/GenBank/DDBJ databases">
        <authorList>
            <person name="Chiriac C."/>
            <person name="Salcher M."/>
            <person name="Ghai R."/>
            <person name="Kavagutti S V."/>
        </authorList>
    </citation>
    <scope>NUCLEOTIDE SEQUENCE</scope>
</reference>
<evidence type="ECO:0000259" key="18">
    <source>
        <dbReference type="Pfam" id="PF01761"/>
    </source>
</evidence>
<dbReference type="GO" id="GO:0046872">
    <property type="term" value="F:metal ion binding"/>
    <property type="evidence" value="ECO:0007669"/>
    <property type="project" value="UniProtKB-KW"/>
</dbReference>
<evidence type="ECO:0000259" key="19">
    <source>
        <dbReference type="Pfam" id="PF24621"/>
    </source>
</evidence>
<keyword evidence="17" id="KW-0170">Cobalt</keyword>
<dbReference type="HAMAP" id="MF_00110">
    <property type="entry name" value="DHQ_synthase"/>
    <property type="match status" value="1"/>
</dbReference>
<evidence type="ECO:0000256" key="7">
    <source>
        <dbReference type="ARBA" id="ARBA00013031"/>
    </source>
</evidence>
<dbReference type="GO" id="GO:0000166">
    <property type="term" value="F:nucleotide binding"/>
    <property type="evidence" value="ECO:0007669"/>
    <property type="project" value="UniProtKB-KW"/>
</dbReference>